<dbReference type="Proteomes" id="UP000054567">
    <property type="component" value="Unassembled WGS sequence"/>
</dbReference>
<dbReference type="AlphaFoldDB" id="A0A0J6FDH7"/>
<protein>
    <submittedName>
        <fullName evidence="1">Uncharacterized protein</fullName>
    </submittedName>
</protein>
<evidence type="ECO:0000313" key="1">
    <source>
        <dbReference type="EMBL" id="KMM67320.1"/>
    </source>
</evidence>
<dbReference type="EMBL" id="DS268110">
    <property type="protein sequence ID" value="KMM67320.1"/>
    <property type="molecule type" value="Genomic_DNA"/>
</dbReference>
<dbReference type="VEuPathDB" id="FungiDB:CPAG_03655"/>
<proteinExistence type="predicted"/>
<organism evidence="1 2">
    <name type="scientific">Coccidioides posadasii RMSCC 3488</name>
    <dbReference type="NCBI Taxonomy" id="454284"/>
    <lineage>
        <taxon>Eukaryota</taxon>
        <taxon>Fungi</taxon>
        <taxon>Dikarya</taxon>
        <taxon>Ascomycota</taxon>
        <taxon>Pezizomycotina</taxon>
        <taxon>Eurotiomycetes</taxon>
        <taxon>Eurotiomycetidae</taxon>
        <taxon>Onygenales</taxon>
        <taxon>Onygenaceae</taxon>
        <taxon>Coccidioides</taxon>
    </lineage>
</organism>
<sequence length="103" mass="11318">MKKEGWETVPPHKTAASDTWDPKFGVWRQDKLPERSVRDGYLVYVDITSSPFRSEGATIRGLNRFTPSSWLPKGLCQIARAPSSAILSLCGSANGATFGSMRS</sequence>
<accession>A0A0J6FDH7</accession>
<gene>
    <name evidence="1" type="ORF">CPAG_03655</name>
</gene>
<reference evidence="1 2" key="1">
    <citation type="submission" date="2007-06" db="EMBL/GenBank/DDBJ databases">
        <title>The Genome Sequence of Coccidioides posadasii RMSCC_3488.</title>
        <authorList>
            <consortium name="Coccidioides Genome Resources Consortium"/>
            <consortium name="The Broad Institute Genome Sequencing Platform"/>
            <person name="Henn M.R."/>
            <person name="Sykes S."/>
            <person name="Young S."/>
            <person name="Jaffe D."/>
            <person name="Berlin A."/>
            <person name="Alvarez P."/>
            <person name="Butler J."/>
            <person name="Gnerre S."/>
            <person name="Grabherr M."/>
            <person name="Mauceli E."/>
            <person name="Brockman W."/>
            <person name="Kodira C."/>
            <person name="Alvarado L."/>
            <person name="Zeng Q."/>
            <person name="Crawford M."/>
            <person name="Antoine C."/>
            <person name="Devon K."/>
            <person name="Galgiani J."/>
            <person name="Orsborn K."/>
            <person name="Lewis M.L."/>
            <person name="Nusbaum C."/>
            <person name="Galagan J."/>
            <person name="Birren B."/>
        </authorList>
    </citation>
    <scope>NUCLEOTIDE SEQUENCE [LARGE SCALE GENOMIC DNA]</scope>
    <source>
        <strain evidence="1 2">RMSCC 3488</strain>
    </source>
</reference>
<evidence type="ECO:0000313" key="2">
    <source>
        <dbReference type="Proteomes" id="UP000054567"/>
    </source>
</evidence>
<name>A0A0J6FDH7_COCPO</name>
<reference evidence="2" key="2">
    <citation type="journal article" date="2009" name="Genome Res.">
        <title>Comparative genomic analyses of the human fungal pathogens Coccidioides and their relatives.</title>
        <authorList>
            <person name="Sharpton T.J."/>
            <person name="Stajich J.E."/>
            <person name="Rounsley S.D."/>
            <person name="Gardner M.J."/>
            <person name="Wortman J.R."/>
            <person name="Jordar V.S."/>
            <person name="Maiti R."/>
            <person name="Kodira C.D."/>
            <person name="Neafsey D.E."/>
            <person name="Zeng Q."/>
            <person name="Hung C.-Y."/>
            <person name="McMahan C."/>
            <person name="Muszewska A."/>
            <person name="Grynberg M."/>
            <person name="Mandel M.A."/>
            <person name="Kellner E.M."/>
            <person name="Barker B.M."/>
            <person name="Galgiani J.N."/>
            <person name="Orbach M.J."/>
            <person name="Kirkland T.N."/>
            <person name="Cole G.T."/>
            <person name="Henn M.R."/>
            <person name="Birren B.W."/>
            <person name="Taylor J.W."/>
        </authorList>
    </citation>
    <scope>NUCLEOTIDE SEQUENCE [LARGE SCALE GENOMIC DNA]</scope>
    <source>
        <strain evidence="2">RMSCC 3488</strain>
    </source>
</reference>
<reference evidence="2" key="3">
    <citation type="journal article" date="2010" name="Genome Res.">
        <title>Population genomic sequencing of Coccidioides fungi reveals recent hybridization and transposon control.</title>
        <authorList>
            <person name="Neafsey D.E."/>
            <person name="Barker B.M."/>
            <person name="Sharpton T.J."/>
            <person name="Stajich J.E."/>
            <person name="Park D.J."/>
            <person name="Whiston E."/>
            <person name="Hung C.-Y."/>
            <person name="McMahan C."/>
            <person name="White J."/>
            <person name="Sykes S."/>
            <person name="Heiman D."/>
            <person name="Young S."/>
            <person name="Zeng Q."/>
            <person name="Abouelleil A."/>
            <person name="Aftuck L."/>
            <person name="Bessette D."/>
            <person name="Brown A."/>
            <person name="FitzGerald M."/>
            <person name="Lui A."/>
            <person name="Macdonald J.P."/>
            <person name="Priest M."/>
            <person name="Orbach M.J."/>
            <person name="Galgiani J.N."/>
            <person name="Kirkland T.N."/>
            <person name="Cole G.T."/>
            <person name="Birren B.W."/>
            <person name="Henn M.R."/>
            <person name="Taylor J.W."/>
            <person name="Rounsley S.D."/>
        </authorList>
    </citation>
    <scope>NUCLEOTIDE SEQUENCE [LARGE SCALE GENOMIC DNA]</scope>
    <source>
        <strain evidence="2">RMSCC 3488</strain>
    </source>
</reference>